<organism evidence="1 2">
    <name type="scientific">Paraburkholderia xenovorans (strain LB400)</name>
    <dbReference type="NCBI Taxonomy" id="266265"/>
    <lineage>
        <taxon>Bacteria</taxon>
        <taxon>Pseudomonadati</taxon>
        <taxon>Pseudomonadota</taxon>
        <taxon>Betaproteobacteria</taxon>
        <taxon>Burkholderiales</taxon>
        <taxon>Burkholderiaceae</taxon>
        <taxon>Paraburkholderia</taxon>
    </lineage>
</organism>
<proteinExistence type="predicted"/>
<reference evidence="1 2" key="1">
    <citation type="journal article" date="2006" name="Proc. Natl. Acad. Sci. U.S.A.">
        <title>Burkholderia xenovorans LB400 harbors a multi-replicon, 9.73-Mbp genome shaped for versatility.</title>
        <authorList>
            <person name="Chain P.S."/>
            <person name="Denef V.J."/>
            <person name="Konstantinidis K.T."/>
            <person name="Vergez L.M."/>
            <person name="Agullo L."/>
            <person name="Reyes V.L."/>
            <person name="Hauser L."/>
            <person name="Cordova M."/>
            <person name="Gomez L."/>
            <person name="Gonzalez M."/>
            <person name="Land M."/>
            <person name="Lao V."/>
            <person name="Larimer F."/>
            <person name="LiPuma J.J."/>
            <person name="Mahenthiralingam E."/>
            <person name="Malfatti S.A."/>
            <person name="Marx C.J."/>
            <person name="Parnell J.J."/>
            <person name="Ramette A."/>
            <person name="Richardson P."/>
            <person name="Seeger M."/>
            <person name="Smith D."/>
            <person name="Spilker T."/>
            <person name="Sul W.J."/>
            <person name="Tsoi T.V."/>
            <person name="Ulrich L.E."/>
            <person name="Zhulin I.B."/>
            <person name="Tiedje J.M."/>
        </authorList>
    </citation>
    <scope>NUCLEOTIDE SEQUENCE [LARGE SCALE GENOMIC DNA]</scope>
    <source>
        <strain evidence="1 2">LB400</strain>
    </source>
</reference>
<accession>Q13U90</accession>
<dbReference type="AlphaFoldDB" id="Q13U90"/>
<dbReference type="Proteomes" id="UP000001817">
    <property type="component" value="Chromosome 1"/>
</dbReference>
<evidence type="ECO:0000313" key="1">
    <source>
        <dbReference type="EMBL" id="ABE32349.1"/>
    </source>
</evidence>
<sequence length="105" mass="12433">MHCYEASTTTSSSWHRCQRDGFKLPRLNDQGTFVLRRHKDARRRYLVDSFAGTSRIDPFLHRRARRTDPASALASKRRRLSKLFAHLNNPTRWAGFLPEFLRHPR</sequence>
<keyword evidence="2" id="KW-1185">Reference proteome</keyword>
<protein>
    <submittedName>
        <fullName evidence="1">Uncharacterized protein</fullName>
    </submittedName>
</protein>
<dbReference type="KEGG" id="bxe:Bxe_A0584"/>
<gene>
    <name evidence="1" type="ORF">Bxe_A0584</name>
</gene>
<evidence type="ECO:0000313" key="2">
    <source>
        <dbReference type="Proteomes" id="UP000001817"/>
    </source>
</evidence>
<name>Q13U90_PARXL</name>
<dbReference type="EMBL" id="CP000270">
    <property type="protein sequence ID" value="ABE32349.1"/>
    <property type="molecule type" value="Genomic_DNA"/>
</dbReference>